<evidence type="ECO:0000259" key="7">
    <source>
        <dbReference type="PROSITE" id="PS51666"/>
    </source>
</evidence>
<dbReference type="SMART" id="SM00951">
    <property type="entry name" value="QLQ"/>
    <property type="match status" value="1"/>
</dbReference>
<protein>
    <recommendedName>
        <fullName evidence="5">Growth-regulating factor</fullName>
    </recommendedName>
</protein>
<dbReference type="GO" id="GO:0006351">
    <property type="term" value="P:DNA-templated transcription"/>
    <property type="evidence" value="ECO:0007669"/>
    <property type="project" value="UniProtKB-UniRule"/>
</dbReference>
<evidence type="ECO:0000259" key="8">
    <source>
        <dbReference type="PROSITE" id="PS51667"/>
    </source>
</evidence>
<sequence>MDFGFPSFDDFVVSGSTQAASQAIDSNDQKAQQFKLVREERPSGAWRTTSTYMPAGTVDFSVPKTMLLSQAATLWTPADSMVDGDACQPGKMLNYPSLRPEVAPFPSKNYGLAQRTPLNSTGFLHYQSLPSAYPTSGCYGSGSLNVTGPSIVARGPFTLSQRMELEYQALIFKYLSANVPVPPALLLPLKIKPIDTYPYGSPCGFYRPASMGWSSTLDVSCMGSPADTEPGRCRRTDGKKWRCSRDVVGDQKYCERHLNRGRHRSRKHVEGQTVPSTTQQTANSEVVPAATSISALLISHGNATDKHVNGIIKQQSKISEAVTAVNLKSDESPFTVLKPVEEESSLEFGHISSESFISYSKRRRSVKSSDCEPFLSFNEQESEDEHPLRQFIEDWPEDQCSRSTISWPQELKSDWTQLSMSTPTQEKIAFSPLSSSREFDPCTNGFNE</sequence>
<comment type="function">
    <text evidence="5">Transcription activator.</text>
</comment>
<keyword evidence="5" id="KW-0804">Transcription</keyword>
<dbReference type="GO" id="GO:0006355">
    <property type="term" value="P:regulation of DNA-templated transcription"/>
    <property type="evidence" value="ECO:0007669"/>
    <property type="project" value="InterPro"/>
</dbReference>
<comment type="caution">
    <text evidence="9">The sequence shown here is derived from an EMBL/GenBank/DDBJ whole genome shotgun (WGS) entry which is preliminary data.</text>
</comment>
<feature type="domain" description="QLQ" evidence="7">
    <location>
        <begin position="156"/>
        <end position="191"/>
    </location>
</feature>
<evidence type="ECO:0000256" key="5">
    <source>
        <dbReference type="RuleBase" id="RU367127"/>
    </source>
</evidence>
<accession>A0A2C9UVV0</accession>
<evidence type="ECO:0000256" key="1">
    <source>
        <dbReference type="ARBA" id="ARBA00004123"/>
    </source>
</evidence>
<reference evidence="10" key="1">
    <citation type="journal article" date="2016" name="Nat. Biotechnol.">
        <title>Sequencing wild and cultivated cassava and related species reveals extensive interspecific hybridization and genetic diversity.</title>
        <authorList>
            <person name="Bredeson J.V."/>
            <person name="Lyons J.B."/>
            <person name="Prochnik S.E."/>
            <person name="Wu G.A."/>
            <person name="Ha C.M."/>
            <person name="Edsinger-Gonzales E."/>
            <person name="Grimwood J."/>
            <person name="Schmutz J."/>
            <person name="Rabbi I.Y."/>
            <person name="Egesi C."/>
            <person name="Nauluvula P."/>
            <person name="Lebot V."/>
            <person name="Ndunguru J."/>
            <person name="Mkamilo G."/>
            <person name="Bart R.S."/>
            <person name="Setter T.L."/>
            <person name="Gleadow R.M."/>
            <person name="Kulakow P."/>
            <person name="Ferguson M.E."/>
            <person name="Rounsley S."/>
            <person name="Rokhsar D.S."/>
        </authorList>
    </citation>
    <scope>NUCLEOTIDE SEQUENCE [LARGE SCALE GENOMIC DNA]</scope>
    <source>
        <strain evidence="10">cv. AM560-2</strain>
    </source>
</reference>
<dbReference type="PANTHER" id="PTHR31602">
    <property type="entry name" value="GROWTH-REGULATING FACTOR 5"/>
    <property type="match status" value="1"/>
</dbReference>
<feature type="short sequence motif" description="Bipartite nuclear localization signal" evidence="4">
    <location>
        <begin position="260"/>
        <end position="267"/>
    </location>
</feature>
<dbReference type="GO" id="GO:0099402">
    <property type="term" value="P:plant organ development"/>
    <property type="evidence" value="ECO:0007669"/>
    <property type="project" value="UniProtKB-ARBA"/>
</dbReference>
<dbReference type="Pfam" id="PF08879">
    <property type="entry name" value="WRC"/>
    <property type="match status" value="1"/>
</dbReference>
<dbReference type="OrthoDB" id="1927209at2759"/>
<dbReference type="GO" id="GO:0005634">
    <property type="term" value="C:nucleus"/>
    <property type="evidence" value="ECO:0007669"/>
    <property type="project" value="UniProtKB-SubCell"/>
</dbReference>
<dbReference type="InterPro" id="IPR031137">
    <property type="entry name" value="GRF"/>
</dbReference>
<evidence type="ECO:0000313" key="10">
    <source>
        <dbReference type="Proteomes" id="UP000091857"/>
    </source>
</evidence>
<dbReference type="PROSITE" id="PS51666">
    <property type="entry name" value="QLQ"/>
    <property type="match status" value="1"/>
</dbReference>
<dbReference type="InterPro" id="IPR014978">
    <property type="entry name" value="Gln-Leu-Gln_QLQ"/>
</dbReference>
<evidence type="ECO:0000256" key="2">
    <source>
        <dbReference type="ARBA" id="ARBA00008122"/>
    </source>
</evidence>
<feature type="short sequence motif" description="Bipartite nuclear localization signal" evidence="4">
    <location>
        <begin position="232"/>
        <end position="242"/>
    </location>
</feature>
<comment type="subcellular location">
    <subcellularLocation>
        <location evidence="1 4 5">Nucleus</location>
    </subcellularLocation>
</comment>
<dbReference type="PANTHER" id="PTHR31602:SF42">
    <property type="entry name" value="GROWTH-REGULATING FACTOR 2"/>
    <property type="match status" value="1"/>
</dbReference>
<name>A0A2C9UVV0_MANES</name>
<evidence type="ECO:0000256" key="4">
    <source>
        <dbReference type="PROSITE-ProRule" id="PRU01002"/>
    </source>
</evidence>
<evidence type="ECO:0000256" key="3">
    <source>
        <dbReference type="ARBA" id="ARBA00023242"/>
    </source>
</evidence>
<proteinExistence type="inferred from homology"/>
<organism evidence="9 10">
    <name type="scientific">Manihot esculenta</name>
    <name type="common">Cassava</name>
    <name type="synonym">Jatropha manihot</name>
    <dbReference type="NCBI Taxonomy" id="3983"/>
    <lineage>
        <taxon>Eukaryota</taxon>
        <taxon>Viridiplantae</taxon>
        <taxon>Streptophyta</taxon>
        <taxon>Embryophyta</taxon>
        <taxon>Tracheophyta</taxon>
        <taxon>Spermatophyta</taxon>
        <taxon>Magnoliopsida</taxon>
        <taxon>eudicotyledons</taxon>
        <taxon>Gunneridae</taxon>
        <taxon>Pentapetalae</taxon>
        <taxon>rosids</taxon>
        <taxon>fabids</taxon>
        <taxon>Malpighiales</taxon>
        <taxon>Euphorbiaceae</taxon>
        <taxon>Crotonoideae</taxon>
        <taxon>Manihoteae</taxon>
        <taxon>Manihot</taxon>
    </lineage>
</organism>
<feature type="region of interest" description="Disordered" evidence="6">
    <location>
        <begin position="262"/>
        <end position="285"/>
    </location>
</feature>
<dbReference type="PROSITE" id="PS51667">
    <property type="entry name" value="WRC"/>
    <property type="match status" value="1"/>
</dbReference>
<gene>
    <name evidence="9" type="ORF">MANES_12G117600v8</name>
</gene>
<dbReference type="GO" id="GO:0005524">
    <property type="term" value="F:ATP binding"/>
    <property type="evidence" value="ECO:0007669"/>
    <property type="project" value="UniProtKB-UniRule"/>
</dbReference>
<feature type="domain" description="WRC" evidence="8">
    <location>
        <begin position="227"/>
        <end position="271"/>
    </location>
</feature>
<comment type="domain">
    <text evidence="5">The QLQ domain and WRC domain may be involved in protein-protein interaction and DNA-binding, respectively.</text>
</comment>
<dbReference type="Pfam" id="PF08880">
    <property type="entry name" value="QLQ"/>
    <property type="match status" value="1"/>
</dbReference>
<dbReference type="AlphaFoldDB" id="A0A2C9UVV0"/>
<keyword evidence="10" id="KW-1185">Reference proteome</keyword>
<dbReference type="Gramene" id="Manes.12G117600.1.v8.1">
    <property type="protein sequence ID" value="Manes.12G117600.1.v8.1.CDS"/>
    <property type="gene ID" value="Manes.12G117600.v8.1"/>
</dbReference>
<evidence type="ECO:0000313" key="9">
    <source>
        <dbReference type="EMBL" id="OAY35635.1"/>
    </source>
</evidence>
<dbReference type="InterPro" id="IPR014977">
    <property type="entry name" value="WRC_dom"/>
</dbReference>
<comment type="similarity">
    <text evidence="2 5">Belongs to the GRF family.</text>
</comment>
<evidence type="ECO:0000256" key="6">
    <source>
        <dbReference type="SAM" id="MobiDB-lite"/>
    </source>
</evidence>
<keyword evidence="5" id="KW-0010">Activator</keyword>
<keyword evidence="5" id="KW-0805">Transcription regulation</keyword>
<keyword evidence="3 4" id="KW-0539">Nucleus</keyword>
<dbReference type="STRING" id="3983.A0A2C9UVV0"/>
<feature type="region of interest" description="Disordered" evidence="6">
    <location>
        <begin position="426"/>
        <end position="448"/>
    </location>
</feature>
<dbReference type="Proteomes" id="UP000091857">
    <property type="component" value="Chromosome 12"/>
</dbReference>
<dbReference type="EMBL" id="CM004398">
    <property type="protein sequence ID" value="OAY35635.1"/>
    <property type="molecule type" value="Genomic_DNA"/>
</dbReference>
<feature type="compositionally biased region" description="Polar residues" evidence="6">
    <location>
        <begin position="273"/>
        <end position="284"/>
    </location>
</feature>